<proteinExistence type="predicted"/>
<dbReference type="EMBL" id="BAAAHC010000009">
    <property type="protein sequence ID" value="GAA0523775.1"/>
    <property type="molecule type" value="Genomic_DNA"/>
</dbReference>
<protein>
    <recommendedName>
        <fullName evidence="6">Transposase</fullName>
    </recommendedName>
</protein>
<feature type="region of interest" description="Disordered" evidence="1">
    <location>
        <begin position="1"/>
        <end position="37"/>
    </location>
</feature>
<comment type="caution">
    <text evidence="3">The sequence shown here is derived from an EMBL/GenBank/DDBJ whole genome shotgun (WGS) entry which is preliminary data.</text>
</comment>
<evidence type="ECO:0000313" key="2">
    <source>
        <dbReference type="EMBL" id="GAA0523775.1"/>
    </source>
</evidence>
<dbReference type="AlphaFoldDB" id="A0A917NK11"/>
<evidence type="ECO:0000313" key="4">
    <source>
        <dbReference type="Proteomes" id="UP000597989"/>
    </source>
</evidence>
<evidence type="ECO:0000313" key="5">
    <source>
        <dbReference type="Proteomes" id="UP001500220"/>
    </source>
</evidence>
<evidence type="ECO:0008006" key="6">
    <source>
        <dbReference type="Google" id="ProtNLM"/>
    </source>
</evidence>
<reference evidence="2" key="4">
    <citation type="submission" date="2023-12" db="EMBL/GenBank/DDBJ databases">
        <authorList>
            <person name="Sun Q."/>
            <person name="Inoue M."/>
        </authorList>
    </citation>
    <scope>NUCLEOTIDE SEQUENCE</scope>
    <source>
        <strain evidence="2">JCM 10664</strain>
    </source>
</reference>
<keyword evidence="5" id="KW-1185">Reference proteome</keyword>
<dbReference type="Proteomes" id="UP000597989">
    <property type="component" value="Unassembled WGS sequence"/>
</dbReference>
<name>A0A917NK11_9PSEU</name>
<gene>
    <name evidence="2" type="ORF">GCM10009545_27590</name>
    <name evidence="3" type="ORF">GCM10011581_49470</name>
</gene>
<reference evidence="3" key="3">
    <citation type="submission" date="2020-09" db="EMBL/GenBank/DDBJ databases">
        <authorList>
            <person name="Sun Q."/>
            <person name="Zhou Y."/>
        </authorList>
    </citation>
    <scope>NUCLEOTIDE SEQUENCE</scope>
    <source>
        <strain evidence="3">CGMCC 4.7206</strain>
    </source>
</reference>
<reference evidence="2 5" key="2">
    <citation type="journal article" date="2019" name="Int. J. Syst. Evol. Microbiol.">
        <title>The Global Catalogue of Microorganisms (GCM) 10K type strain sequencing project: providing services to taxonomists for standard genome sequencing and annotation.</title>
        <authorList>
            <consortium name="The Broad Institute Genomics Platform"/>
            <consortium name="The Broad Institute Genome Sequencing Center for Infectious Disease"/>
            <person name="Wu L."/>
            <person name="Ma J."/>
        </authorList>
    </citation>
    <scope>NUCLEOTIDE SEQUENCE [LARGE SCALE GENOMIC DNA]</scope>
    <source>
        <strain evidence="2 5">JCM 10664</strain>
    </source>
</reference>
<reference evidence="3 4" key="1">
    <citation type="journal article" date="2014" name="Int. J. Syst. Evol. Microbiol.">
        <title>Complete genome sequence of Corynebacterium casei LMG S-19264T (=DSM 44701T), isolated from a smear-ripened cheese.</title>
        <authorList>
            <consortium name="US DOE Joint Genome Institute (JGI-PGF)"/>
            <person name="Walter F."/>
            <person name="Albersmeier A."/>
            <person name="Kalinowski J."/>
            <person name="Ruckert C."/>
        </authorList>
    </citation>
    <scope>NUCLEOTIDE SEQUENCE [LARGE SCALE GENOMIC DNA]</scope>
    <source>
        <strain evidence="3 4">CGMCC 4.7206</strain>
    </source>
</reference>
<evidence type="ECO:0000256" key="1">
    <source>
        <dbReference type="SAM" id="MobiDB-lite"/>
    </source>
</evidence>
<organism evidence="3 4">
    <name type="scientific">Saccharopolyspora thermophila</name>
    <dbReference type="NCBI Taxonomy" id="89367"/>
    <lineage>
        <taxon>Bacteria</taxon>
        <taxon>Bacillati</taxon>
        <taxon>Actinomycetota</taxon>
        <taxon>Actinomycetes</taxon>
        <taxon>Pseudonocardiales</taxon>
        <taxon>Pseudonocardiaceae</taxon>
        <taxon>Saccharopolyspora</taxon>
    </lineage>
</organism>
<dbReference type="EMBL" id="BMMT01000028">
    <property type="protein sequence ID" value="GGJ06628.1"/>
    <property type="molecule type" value="Genomic_DNA"/>
</dbReference>
<evidence type="ECO:0000313" key="3">
    <source>
        <dbReference type="EMBL" id="GGJ06628.1"/>
    </source>
</evidence>
<sequence>MGPDPGTAHRAPARGADHHGQAPGAPATVRPAAMSEELSAAERAELDWLRRENHLLRVQKEMLLRIATEYALEQRTDEPAENR</sequence>
<accession>A0A917NK11</accession>
<dbReference type="Proteomes" id="UP001500220">
    <property type="component" value="Unassembled WGS sequence"/>
</dbReference>